<dbReference type="AlphaFoldDB" id="S4MIW5"/>
<reference evidence="1 2" key="1">
    <citation type="submission" date="2013-02" db="EMBL/GenBank/DDBJ databases">
        <title>Draft Genome Sequence of Streptomyces afghaniensis, Which Produces Compounds of the Julimycin B-Complex.</title>
        <authorList>
            <person name="Gruening B.A."/>
            <person name="Praeg A."/>
            <person name="Erxleben A."/>
            <person name="Guenther S."/>
            <person name="Fiedler H.-P."/>
            <person name="Goodfellow M."/>
            <person name="Mueller M."/>
        </authorList>
    </citation>
    <scope>NUCLEOTIDE SEQUENCE [LARGE SCALE GENOMIC DNA]</scope>
    <source>
        <strain evidence="1 2">772</strain>
    </source>
</reference>
<sequence>MPIAFVALAGAGVAAAFGAGEPVGAGAGAFGRTAQLLALIGLFAGLVSLREPEKGEPV</sequence>
<comment type="caution">
    <text evidence="1">The sequence shown here is derived from an EMBL/GenBank/DDBJ whole genome shotgun (WGS) entry which is preliminary data.</text>
</comment>
<evidence type="ECO:0000313" key="2">
    <source>
        <dbReference type="Proteomes" id="UP000015001"/>
    </source>
</evidence>
<dbReference type="EMBL" id="AOPY01001560">
    <property type="protein sequence ID" value="EPJ36516.1"/>
    <property type="molecule type" value="Genomic_DNA"/>
</dbReference>
<dbReference type="Proteomes" id="UP000015001">
    <property type="component" value="Unassembled WGS sequence"/>
</dbReference>
<evidence type="ECO:0000313" key="1">
    <source>
        <dbReference type="EMBL" id="EPJ36516.1"/>
    </source>
</evidence>
<name>S4MIW5_9ACTN</name>
<keyword evidence="2" id="KW-1185">Reference proteome</keyword>
<protein>
    <submittedName>
        <fullName evidence="1">Uncharacterized protein</fullName>
    </submittedName>
</protein>
<proteinExistence type="predicted"/>
<dbReference type="HOGENOM" id="CLU_2977129_0_0_11"/>
<accession>S4MIW5</accession>
<organism evidence="1 2">
    <name type="scientific">Streptomyces afghaniensis 772</name>
    <dbReference type="NCBI Taxonomy" id="1283301"/>
    <lineage>
        <taxon>Bacteria</taxon>
        <taxon>Bacillati</taxon>
        <taxon>Actinomycetota</taxon>
        <taxon>Actinomycetes</taxon>
        <taxon>Kitasatosporales</taxon>
        <taxon>Streptomycetaceae</taxon>
        <taxon>Streptomyces</taxon>
    </lineage>
</organism>
<dbReference type="PATRIC" id="fig|1283301.3.peg.6382"/>
<gene>
    <name evidence="1" type="ORF">STAFG_6427</name>
</gene>